<dbReference type="Proteomes" id="UP001283361">
    <property type="component" value="Unassembled WGS sequence"/>
</dbReference>
<organism evidence="1 2">
    <name type="scientific">Elysia crispata</name>
    <name type="common">lettuce slug</name>
    <dbReference type="NCBI Taxonomy" id="231223"/>
    <lineage>
        <taxon>Eukaryota</taxon>
        <taxon>Metazoa</taxon>
        <taxon>Spiralia</taxon>
        <taxon>Lophotrochozoa</taxon>
        <taxon>Mollusca</taxon>
        <taxon>Gastropoda</taxon>
        <taxon>Heterobranchia</taxon>
        <taxon>Euthyneura</taxon>
        <taxon>Panpulmonata</taxon>
        <taxon>Sacoglossa</taxon>
        <taxon>Placobranchoidea</taxon>
        <taxon>Plakobranchidae</taxon>
        <taxon>Elysia</taxon>
    </lineage>
</organism>
<evidence type="ECO:0000313" key="1">
    <source>
        <dbReference type="EMBL" id="KAK3734801.1"/>
    </source>
</evidence>
<accession>A0AAE0Y7M7</accession>
<gene>
    <name evidence="1" type="ORF">RRG08_063647</name>
</gene>
<protein>
    <submittedName>
        <fullName evidence="1">Uncharacterized protein</fullName>
    </submittedName>
</protein>
<dbReference type="EMBL" id="JAWDGP010006835">
    <property type="protein sequence ID" value="KAK3734801.1"/>
    <property type="molecule type" value="Genomic_DNA"/>
</dbReference>
<reference evidence="1" key="1">
    <citation type="journal article" date="2023" name="G3 (Bethesda)">
        <title>A reference genome for the long-term kleptoplast-retaining sea slug Elysia crispata morphotype clarki.</title>
        <authorList>
            <person name="Eastman K.E."/>
            <person name="Pendleton A.L."/>
            <person name="Shaikh M.A."/>
            <person name="Suttiyut T."/>
            <person name="Ogas R."/>
            <person name="Tomko P."/>
            <person name="Gavelis G."/>
            <person name="Widhalm J.R."/>
            <person name="Wisecaver J.H."/>
        </authorList>
    </citation>
    <scope>NUCLEOTIDE SEQUENCE</scope>
    <source>
        <strain evidence="1">ECLA1</strain>
    </source>
</reference>
<comment type="caution">
    <text evidence="1">The sequence shown here is derived from an EMBL/GenBank/DDBJ whole genome shotgun (WGS) entry which is preliminary data.</text>
</comment>
<dbReference type="AlphaFoldDB" id="A0AAE0Y7M7"/>
<name>A0AAE0Y7M7_9GAST</name>
<evidence type="ECO:0000313" key="2">
    <source>
        <dbReference type="Proteomes" id="UP001283361"/>
    </source>
</evidence>
<proteinExistence type="predicted"/>
<sequence length="147" mass="15838">MKNGAQTITSIKFEPSFVCSSEFLVAGQDYTVIEYEVAGSNSTYPLNDAFSGPQFYFTTTTSNNAISPCSGFDLGTNACTDRTGEPNSCSCFEIISGSFYRLSLNLTADLTFSRQALWLVWPGPPPIPSENHTLPEVRAGSALGLVL</sequence>
<keyword evidence="2" id="KW-1185">Reference proteome</keyword>